<gene>
    <name evidence="1" type="ORF">ACMD2_01462</name>
</gene>
<proteinExistence type="predicted"/>
<reference evidence="1 2" key="1">
    <citation type="journal article" date="2016" name="DNA Res.">
        <title>The draft genome of MD-2 pineapple using hybrid error correction of long reads.</title>
        <authorList>
            <person name="Redwan R.M."/>
            <person name="Saidin A."/>
            <person name="Kumar S.V."/>
        </authorList>
    </citation>
    <scope>NUCLEOTIDE SEQUENCE [LARGE SCALE GENOMIC DNA]</scope>
    <source>
        <strain evidence="2">cv. MD2</strain>
        <tissue evidence="1">Leaf</tissue>
    </source>
</reference>
<organism evidence="1 2">
    <name type="scientific">Ananas comosus</name>
    <name type="common">Pineapple</name>
    <name type="synonym">Ananas ananas</name>
    <dbReference type="NCBI Taxonomy" id="4615"/>
    <lineage>
        <taxon>Eukaryota</taxon>
        <taxon>Viridiplantae</taxon>
        <taxon>Streptophyta</taxon>
        <taxon>Embryophyta</taxon>
        <taxon>Tracheophyta</taxon>
        <taxon>Spermatophyta</taxon>
        <taxon>Magnoliopsida</taxon>
        <taxon>Liliopsida</taxon>
        <taxon>Poales</taxon>
        <taxon>Bromeliaceae</taxon>
        <taxon>Bromelioideae</taxon>
        <taxon>Ananas</taxon>
    </lineage>
</organism>
<name>A0A199VC18_ANACO</name>
<dbReference type="Proteomes" id="UP000092600">
    <property type="component" value="Unassembled WGS sequence"/>
</dbReference>
<evidence type="ECO:0000313" key="2">
    <source>
        <dbReference type="Proteomes" id="UP000092600"/>
    </source>
</evidence>
<protein>
    <submittedName>
        <fullName evidence="1">Uncharacterized protein</fullName>
    </submittedName>
</protein>
<sequence>MGTKGILSGLYPTFLRLQTNNVYLVAAANHLLHSKSESKQGVLTSLTILRDTSFKTTSGGINDKDGTVGLGGSGNHVLDEVPMPGRVNDCTVVLGGLEFPQSNINGDTTLPLSLELVKDPRILE</sequence>
<dbReference type="STRING" id="4615.A0A199VC18"/>
<dbReference type="AlphaFoldDB" id="A0A199VC18"/>
<evidence type="ECO:0000313" key="1">
    <source>
        <dbReference type="EMBL" id="OAY74345.1"/>
    </source>
</evidence>
<accession>A0A199VC18</accession>
<dbReference type="EMBL" id="LSRQ01002444">
    <property type="protein sequence ID" value="OAY74345.1"/>
    <property type="molecule type" value="Genomic_DNA"/>
</dbReference>
<comment type="caution">
    <text evidence="1">The sequence shown here is derived from an EMBL/GenBank/DDBJ whole genome shotgun (WGS) entry which is preliminary data.</text>
</comment>